<name>A0A8X6HYF7_TRICU</name>
<dbReference type="Proteomes" id="UP000887116">
    <property type="component" value="Unassembled WGS sequence"/>
</dbReference>
<dbReference type="PROSITE" id="PS50294">
    <property type="entry name" value="WD_REPEATS_REGION"/>
    <property type="match status" value="2"/>
</dbReference>
<evidence type="ECO:0000256" key="10">
    <source>
        <dbReference type="SAM" id="MobiDB-lite"/>
    </source>
</evidence>
<dbReference type="PROSITE" id="PS50082">
    <property type="entry name" value="WD_REPEATS_2"/>
    <property type="match status" value="2"/>
</dbReference>
<dbReference type="PROSITE" id="PS00678">
    <property type="entry name" value="WD_REPEATS_1"/>
    <property type="match status" value="1"/>
</dbReference>
<evidence type="ECO:0000313" key="13">
    <source>
        <dbReference type="Proteomes" id="UP000887116"/>
    </source>
</evidence>
<evidence type="ECO:0000256" key="9">
    <source>
        <dbReference type="PROSITE-ProRule" id="PRU00221"/>
    </source>
</evidence>
<sequence>MKCQIPQISWHSRDPVLSIDFQPGKRNVQRLASGGTDSHVLIWYITHQDNKSIKIECASDLYRHNKSVNVVRFSPNGELLASGDDEGAMFIWQLKERDVSETPKEEENVNQEDWFPLKLLRGHLEDIYDISWSSDGNFLVSASMDNTAIIWDMQKFQKVHICSDSKGYVQGVTWDPLNAFIASIGSDRALRIFNLNTKKTAYRIQRAPWSVTTEKGSTRARLFFDDTLKSYFRRLSFTPDGELLIVPSGILERDEEKFQNTTYIFSRHAPNKPVIHLPTGDKYTVAVRCNPLLYKLRCSDKSNVDIENQKESIDKNQHKEDFNKENRSRSKPMIDLPYRMVFAIAACESILLYDTEQLLPFAYVSNIHYTHLTDLTWSPDGRILVAASTDGYCSFLIFGEDELGEIYEPPKEDIEVLSAQNSSEGPTSELAEKKIGPLNTMENKLNIVKTEAGSVSEVNEEITVSPKVTKNPLDTSKSNKKPKLCTIKKFFTSPKAKPLPNALKSGTQAVEKDHEVIEKSLDRPAISNIKSPVIKKEKKNIEIATEPMEVDDNDSCSVEVIFDGKVSETESLKSKLKCNTELVPEDLKKCKDIKFKDNMIEAKASIEVDLSCSNAVLSFDDSKVEIKEPEKNKSDEADWKLELSQDDEIPMVIADEPVASSNVSNPTTPKTPNQKAKRRISLITLSTKTSLKSPKH</sequence>
<dbReference type="InterPro" id="IPR045145">
    <property type="entry name" value="PTHR15271"/>
</dbReference>
<dbReference type="InterPro" id="IPR001680">
    <property type="entry name" value="WD40_rpt"/>
</dbReference>
<dbReference type="PANTHER" id="PTHR15271">
    <property type="entry name" value="CHROMATIN ASSEMBLY FACTOR 1 SUBUNIT B"/>
    <property type="match status" value="1"/>
</dbReference>
<gene>
    <name evidence="12" type="primary">CHAF1B</name>
    <name evidence="12" type="ORF">TNCT_203151</name>
</gene>
<dbReference type="GO" id="GO:0006334">
    <property type="term" value="P:nucleosome assembly"/>
    <property type="evidence" value="ECO:0007669"/>
    <property type="project" value="TreeGrafter"/>
</dbReference>
<keyword evidence="13" id="KW-1185">Reference proteome</keyword>
<protein>
    <submittedName>
        <fullName evidence="12">Chromatin assembly factor 1 subunit B</fullName>
    </submittedName>
</protein>
<evidence type="ECO:0000313" key="12">
    <source>
        <dbReference type="EMBL" id="GFQ95064.1"/>
    </source>
</evidence>
<dbReference type="Gene3D" id="2.130.10.10">
    <property type="entry name" value="YVTN repeat-like/Quinoprotein amine dehydrogenase"/>
    <property type="match status" value="1"/>
</dbReference>
<comment type="subcellular location">
    <subcellularLocation>
        <location evidence="1">Nucleus</location>
    </subcellularLocation>
</comment>
<organism evidence="12 13">
    <name type="scientific">Trichonephila clavata</name>
    <name type="common">Joro spider</name>
    <name type="synonym">Nephila clavata</name>
    <dbReference type="NCBI Taxonomy" id="2740835"/>
    <lineage>
        <taxon>Eukaryota</taxon>
        <taxon>Metazoa</taxon>
        <taxon>Ecdysozoa</taxon>
        <taxon>Arthropoda</taxon>
        <taxon>Chelicerata</taxon>
        <taxon>Arachnida</taxon>
        <taxon>Araneae</taxon>
        <taxon>Araneomorphae</taxon>
        <taxon>Entelegynae</taxon>
        <taxon>Araneoidea</taxon>
        <taxon>Nephilidae</taxon>
        <taxon>Trichonephila</taxon>
    </lineage>
</organism>
<dbReference type="InterPro" id="IPR019775">
    <property type="entry name" value="WD40_repeat_CS"/>
</dbReference>
<keyword evidence="5" id="KW-0227">DNA damage</keyword>
<keyword evidence="7" id="KW-0234">DNA repair</keyword>
<accession>A0A8X6HYF7</accession>
<feature type="compositionally biased region" description="Polar residues" evidence="10">
    <location>
        <begin position="659"/>
        <end position="674"/>
    </location>
</feature>
<evidence type="ECO:0000256" key="3">
    <source>
        <dbReference type="ARBA" id="ARBA00022574"/>
    </source>
</evidence>
<dbReference type="SUPFAM" id="SSF50978">
    <property type="entry name" value="WD40 repeat-like"/>
    <property type="match status" value="1"/>
</dbReference>
<keyword evidence="8" id="KW-0539">Nucleus</keyword>
<feature type="region of interest" description="Disordered" evidence="10">
    <location>
        <begin position="656"/>
        <end position="679"/>
    </location>
</feature>
<feature type="domain" description="CAF1B/HIR1 beta-propeller" evidence="11">
    <location>
        <begin position="1"/>
        <end position="403"/>
    </location>
</feature>
<feature type="repeat" description="WD" evidence="9">
    <location>
        <begin position="61"/>
        <end position="102"/>
    </location>
</feature>
<evidence type="ECO:0000259" key="11">
    <source>
        <dbReference type="Pfam" id="PF24105"/>
    </source>
</evidence>
<evidence type="ECO:0000256" key="5">
    <source>
        <dbReference type="ARBA" id="ARBA00022763"/>
    </source>
</evidence>
<keyword evidence="4" id="KW-0677">Repeat</keyword>
<evidence type="ECO:0000256" key="4">
    <source>
        <dbReference type="ARBA" id="ARBA00022737"/>
    </source>
</evidence>
<dbReference type="AlphaFoldDB" id="A0A8X6HYF7"/>
<dbReference type="OrthoDB" id="71227at2759"/>
<proteinExistence type="inferred from homology"/>
<comment type="caution">
    <text evidence="12">The sequence shown here is derived from an EMBL/GenBank/DDBJ whole genome shotgun (WGS) entry which is preliminary data.</text>
</comment>
<reference evidence="12" key="1">
    <citation type="submission" date="2020-07" db="EMBL/GenBank/DDBJ databases">
        <title>Multicomponent nature underlies the extraordinary mechanical properties of spider dragline silk.</title>
        <authorList>
            <person name="Kono N."/>
            <person name="Nakamura H."/>
            <person name="Mori M."/>
            <person name="Yoshida Y."/>
            <person name="Ohtoshi R."/>
            <person name="Malay A.D."/>
            <person name="Moran D.A.P."/>
            <person name="Tomita M."/>
            <person name="Numata K."/>
            <person name="Arakawa K."/>
        </authorList>
    </citation>
    <scope>NUCLEOTIDE SEQUENCE</scope>
</reference>
<dbReference type="InterPro" id="IPR001632">
    <property type="entry name" value="WD40_G-protein_beta-like"/>
</dbReference>
<evidence type="ECO:0000256" key="1">
    <source>
        <dbReference type="ARBA" id="ARBA00004123"/>
    </source>
</evidence>
<dbReference type="EMBL" id="BMAO01004496">
    <property type="protein sequence ID" value="GFQ95064.1"/>
    <property type="molecule type" value="Genomic_DNA"/>
</dbReference>
<dbReference type="InterPro" id="IPR015943">
    <property type="entry name" value="WD40/YVTN_repeat-like_dom_sf"/>
</dbReference>
<dbReference type="SMART" id="SM00320">
    <property type="entry name" value="WD40"/>
    <property type="match status" value="5"/>
</dbReference>
<keyword evidence="3 9" id="KW-0853">WD repeat</keyword>
<dbReference type="PRINTS" id="PR00319">
    <property type="entry name" value="GPROTEINB"/>
</dbReference>
<evidence type="ECO:0000256" key="2">
    <source>
        <dbReference type="ARBA" id="ARBA00007306"/>
    </source>
</evidence>
<keyword evidence="6" id="KW-0156">Chromatin regulator</keyword>
<dbReference type="PANTHER" id="PTHR15271:SF4">
    <property type="entry name" value="CHROMATIN ASSEMBLY FACTOR 1 SUBUNIT B"/>
    <property type="match status" value="1"/>
</dbReference>
<evidence type="ECO:0000256" key="6">
    <source>
        <dbReference type="ARBA" id="ARBA00022853"/>
    </source>
</evidence>
<dbReference type="GO" id="GO:0006335">
    <property type="term" value="P:DNA replication-dependent chromatin assembly"/>
    <property type="evidence" value="ECO:0007669"/>
    <property type="project" value="InterPro"/>
</dbReference>
<comment type="similarity">
    <text evidence="2">Belongs to the WD repeat HIR1 family.</text>
</comment>
<feature type="repeat" description="WD" evidence="9">
    <location>
        <begin position="120"/>
        <end position="161"/>
    </location>
</feature>
<dbReference type="GO" id="GO:0033186">
    <property type="term" value="C:CAF-1 complex"/>
    <property type="evidence" value="ECO:0007669"/>
    <property type="project" value="TreeGrafter"/>
</dbReference>
<dbReference type="InterPro" id="IPR036322">
    <property type="entry name" value="WD40_repeat_dom_sf"/>
</dbReference>
<dbReference type="InterPro" id="IPR055410">
    <property type="entry name" value="Beta-prop_CAF1B_HIR1"/>
</dbReference>
<dbReference type="Pfam" id="PF24105">
    <property type="entry name" value="Beta-prop_CAF1B_HIR1"/>
    <property type="match status" value="1"/>
</dbReference>
<evidence type="ECO:0000256" key="8">
    <source>
        <dbReference type="ARBA" id="ARBA00023242"/>
    </source>
</evidence>
<evidence type="ECO:0000256" key="7">
    <source>
        <dbReference type="ARBA" id="ARBA00023204"/>
    </source>
</evidence>
<dbReference type="GO" id="GO:0005634">
    <property type="term" value="C:nucleus"/>
    <property type="evidence" value="ECO:0007669"/>
    <property type="project" value="UniProtKB-SubCell"/>
</dbReference>
<dbReference type="GO" id="GO:0006281">
    <property type="term" value="P:DNA repair"/>
    <property type="evidence" value="ECO:0007669"/>
    <property type="project" value="UniProtKB-KW"/>
</dbReference>